<evidence type="ECO:0000259" key="1">
    <source>
        <dbReference type="Pfam" id="PF01345"/>
    </source>
</evidence>
<feature type="domain" description="DUF11" evidence="1">
    <location>
        <begin position="827"/>
        <end position="945"/>
    </location>
</feature>
<accession>A0ABR9AII7</accession>
<name>A0ABR9AII7_9BACT</name>
<protein>
    <submittedName>
        <fullName evidence="3">DUF11 domain-containing protein</fullName>
    </submittedName>
</protein>
<dbReference type="InterPro" id="IPR013783">
    <property type="entry name" value="Ig-like_fold"/>
</dbReference>
<dbReference type="Pfam" id="PF24346">
    <property type="entry name" value="DUF7507"/>
    <property type="match status" value="3"/>
</dbReference>
<dbReference type="InterPro" id="IPR001434">
    <property type="entry name" value="OmcB-like_DUF11"/>
</dbReference>
<dbReference type="Pfam" id="PF17963">
    <property type="entry name" value="Big_9"/>
    <property type="match status" value="1"/>
</dbReference>
<dbReference type="Gene3D" id="2.60.40.10">
    <property type="entry name" value="Immunoglobulins"/>
    <property type="match status" value="1"/>
</dbReference>
<dbReference type="Gene3D" id="2.60.40.3440">
    <property type="match status" value="1"/>
</dbReference>
<dbReference type="Pfam" id="PF01345">
    <property type="entry name" value="DUF11"/>
    <property type="match status" value="2"/>
</dbReference>
<dbReference type="Proteomes" id="UP000647133">
    <property type="component" value="Unassembled WGS sequence"/>
</dbReference>
<dbReference type="PANTHER" id="PTHR34819">
    <property type="entry name" value="LARGE CYSTEINE-RICH PERIPLASMIC PROTEIN OMCB"/>
    <property type="match status" value="1"/>
</dbReference>
<feature type="domain" description="DUF7507" evidence="2">
    <location>
        <begin position="299"/>
        <end position="398"/>
    </location>
</feature>
<organism evidence="3 4">
    <name type="scientific">Echinicola arenosa</name>
    <dbReference type="NCBI Taxonomy" id="2774144"/>
    <lineage>
        <taxon>Bacteria</taxon>
        <taxon>Pseudomonadati</taxon>
        <taxon>Bacteroidota</taxon>
        <taxon>Cytophagia</taxon>
        <taxon>Cytophagales</taxon>
        <taxon>Cyclobacteriaceae</taxon>
        <taxon>Echinicola</taxon>
    </lineage>
</organism>
<dbReference type="NCBIfam" id="TIGR01451">
    <property type="entry name" value="B_ant_repeat"/>
    <property type="match status" value="5"/>
</dbReference>
<reference evidence="3 4" key="1">
    <citation type="submission" date="2020-09" db="EMBL/GenBank/DDBJ databases">
        <title>Echinicola sp. CAU 1574 isolated from sand of Sido Beach.</title>
        <authorList>
            <person name="Kim W."/>
        </authorList>
    </citation>
    <scope>NUCLEOTIDE SEQUENCE [LARGE SCALE GENOMIC DNA]</scope>
    <source>
        <strain evidence="3 4">CAU 1574</strain>
    </source>
</reference>
<comment type="caution">
    <text evidence="3">The sequence shown here is derived from an EMBL/GenBank/DDBJ whole genome shotgun (WGS) entry which is preliminary data.</text>
</comment>
<feature type="domain" description="DUF7507" evidence="2">
    <location>
        <begin position="414"/>
        <end position="508"/>
    </location>
</feature>
<dbReference type="InterPro" id="IPR055354">
    <property type="entry name" value="DUF7507"/>
</dbReference>
<dbReference type="InterPro" id="IPR051172">
    <property type="entry name" value="Chlamydia_OmcB"/>
</dbReference>
<evidence type="ECO:0000313" key="4">
    <source>
        <dbReference type="Proteomes" id="UP000647133"/>
    </source>
</evidence>
<dbReference type="PANTHER" id="PTHR34819:SF3">
    <property type="entry name" value="CELL SURFACE PROTEIN"/>
    <property type="match status" value="1"/>
</dbReference>
<dbReference type="InterPro" id="IPR047589">
    <property type="entry name" value="DUF11_rpt"/>
</dbReference>
<sequence length="1045" mass="114114">MKSYTTCFGLIFFCLIGLLTRIDSQAQNQNTLLDLRSCGLEGTSDNYIIKDIYLSNESGVPFTQEEKDCLSGEKHNVFISVRYKTKSNLPTENTRVFLDFKNGGNVEFLNLFLGKVPAADSGSKIMTLPYSFTWVCGHELKLSKPLMVWTNSSDIDLSSSYDCNDYPFIQVESLGDYILADNPANIKIKKEVDQTSVSLPTTLNYVITVTNPGKISLTGVNVMDEMTNGDVPLSLVSGDEDQDGELDTNESWVYKTSYDLTQSDIDRGGKLVNKAVVSSNEAEKKCDDAVTKVEQVIGIKMVKSADKTEALKVGEIVTYTYRITNTGNTTVTDVYVTDDHPGKGAISEIMPTMVPSLEPGKSIDFIASYEIVQEDIDAGGEITNIATGHATCAKNHKLKSVDEETISLEEGVSAVELTKVADKESYSVLGEEITYTLTVTNTGNVTLSNIKVTDPMTGLESVLASLAPGGSTAFTTVHKVTQTDLEEGKVVNTAHVNAEDPNGEDVSDSASEESIASFTPIEANDDDFGVFNSSTGRVFGNILLNDLFNNSEINPEDVDFEFIDLDGIIGLQVDEEGILTLPPDIASRAYTLRYELREKLNPSNKDQALVTFRIQANEVMPMDDQVITNMNQEITFDILANDVTTIHPLDPNSLTIISETSHGSLTINADGTVTYVPDTDFSGTDTFTYQVCDNSLPEVICGTAEVNIMVRPISMSLSKTVDVASLDLGEMATYTITLTNNSEFAVENVILKDLLPAQMIFISTTLEATEELTWVIDRIEAGETIFFEIQVMATTEGEATNIVTLQAGNYELREEASTVLVENEEVDLSITKTSFGVEVYEGDEFNYEIVVNNIGGNDATDVIITDNLPSNVAMVGASYTANSSEIVAEMTAKGQQITWSVPFFPAGGQITITLKVKAMEPGVIINQAVVGSAEEDKNPEDNTASDQNGIETFFIPNVITPGDMDNKNDQFVIKGLGKFEQNEIVILNRWGDHVFETKGYQQDWAAKGLNAGAYFYVLTVTDSLGEVHTFKGWIQVIKNGSKFDN</sequence>
<evidence type="ECO:0000313" key="3">
    <source>
        <dbReference type="EMBL" id="MBD8488606.1"/>
    </source>
</evidence>
<dbReference type="Pfam" id="PF13585">
    <property type="entry name" value="CHU_C"/>
    <property type="match status" value="1"/>
</dbReference>
<feature type="domain" description="DUF7507" evidence="2">
    <location>
        <begin position="185"/>
        <end position="283"/>
    </location>
</feature>
<evidence type="ECO:0000259" key="2">
    <source>
        <dbReference type="Pfam" id="PF24346"/>
    </source>
</evidence>
<dbReference type="RefSeq" id="WP_192009466.1">
    <property type="nucleotide sequence ID" value="NZ_JACYTQ010000002.1"/>
</dbReference>
<proteinExistence type="predicted"/>
<gene>
    <name evidence="3" type="ORF">IFO69_07615</name>
</gene>
<dbReference type="EMBL" id="JACYTQ010000002">
    <property type="protein sequence ID" value="MBD8488606.1"/>
    <property type="molecule type" value="Genomic_DNA"/>
</dbReference>
<keyword evidence="4" id="KW-1185">Reference proteome</keyword>
<feature type="domain" description="DUF11" evidence="1">
    <location>
        <begin position="716"/>
        <end position="809"/>
    </location>
</feature>
<dbReference type="Gene3D" id="2.60.40.1170">
    <property type="entry name" value="Mu homology domain, subdomain B"/>
    <property type="match status" value="1"/>
</dbReference>